<feature type="transmembrane region" description="Helical" evidence="1">
    <location>
        <begin position="39"/>
        <end position="61"/>
    </location>
</feature>
<evidence type="ECO:0000256" key="1">
    <source>
        <dbReference type="SAM" id="Phobius"/>
    </source>
</evidence>
<feature type="transmembrane region" description="Helical" evidence="1">
    <location>
        <begin position="128"/>
        <end position="148"/>
    </location>
</feature>
<feature type="transmembrane region" description="Helical" evidence="1">
    <location>
        <begin position="97"/>
        <end position="116"/>
    </location>
</feature>
<keyword evidence="3" id="KW-1185">Reference proteome</keyword>
<dbReference type="Proteomes" id="UP001501736">
    <property type="component" value="Unassembled WGS sequence"/>
</dbReference>
<sequence>MTRATSTTTAPQGIFGGISARLAEGKATGWGVFHGGSRAMIIGGLMLILSAFLPWVVIPIAEQSFSLRGTDGPGVVTLAVGFLAFAGAFVPRPKLAIAHALIPGVLVALITGAQIVRLVQLSATTGSWGGLLPGMGLVLAVGGAIVLLRAGVRMWRTRPTAA</sequence>
<reference evidence="3" key="1">
    <citation type="journal article" date="2019" name="Int. J. Syst. Evol. Microbiol.">
        <title>The Global Catalogue of Microorganisms (GCM) 10K type strain sequencing project: providing services to taxonomists for standard genome sequencing and annotation.</title>
        <authorList>
            <consortium name="The Broad Institute Genomics Platform"/>
            <consortium name="The Broad Institute Genome Sequencing Center for Infectious Disease"/>
            <person name="Wu L."/>
            <person name="Ma J."/>
        </authorList>
    </citation>
    <scope>NUCLEOTIDE SEQUENCE [LARGE SCALE GENOMIC DNA]</scope>
    <source>
        <strain evidence="3">JCM 11483</strain>
    </source>
</reference>
<dbReference type="EMBL" id="BAAAYG010000003">
    <property type="protein sequence ID" value="GAA3281206.1"/>
    <property type="molecule type" value="Genomic_DNA"/>
</dbReference>
<organism evidence="2 3">
    <name type="scientific">Nesterenkonia halobia</name>
    <dbReference type="NCBI Taxonomy" id="37922"/>
    <lineage>
        <taxon>Bacteria</taxon>
        <taxon>Bacillati</taxon>
        <taxon>Actinomycetota</taxon>
        <taxon>Actinomycetes</taxon>
        <taxon>Micrococcales</taxon>
        <taxon>Micrococcaceae</taxon>
        <taxon>Nesterenkonia</taxon>
    </lineage>
</organism>
<keyword evidence="1" id="KW-0472">Membrane</keyword>
<keyword evidence="1" id="KW-1133">Transmembrane helix</keyword>
<evidence type="ECO:0000313" key="2">
    <source>
        <dbReference type="EMBL" id="GAA3281206.1"/>
    </source>
</evidence>
<dbReference type="RefSeq" id="WP_344718127.1">
    <property type="nucleotide sequence ID" value="NZ_BAAAYG010000003.1"/>
</dbReference>
<keyword evidence="1" id="KW-0812">Transmembrane</keyword>
<accession>A0ABP6R8X2</accession>
<protein>
    <submittedName>
        <fullName evidence="2">Uncharacterized protein</fullName>
    </submittedName>
</protein>
<gene>
    <name evidence="2" type="ORF">GCM10020260_06450</name>
</gene>
<evidence type="ECO:0000313" key="3">
    <source>
        <dbReference type="Proteomes" id="UP001501736"/>
    </source>
</evidence>
<proteinExistence type="predicted"/>
<feature type="transmembrane region" description="Helical" evidence="1">
    <location>
        <begin position="73"/>
        <end position="90"/>
    </location>
</feature>
<comment type="caution">
    <text evidence="2">The sequence shown here is derived from an EMBL/GenBank/DDBJ whole genome shotgun (WGS) entry which is preliminary data.</text>
</comment>
<name>A0ABP6R8X2_9MICC</name>